<protein>
    <submittedName>
        <fullName evidence="1">Uncharacterized protein</fullName>
    </submittedName>
</protein>
<dbReference type="HOGENOM" id="CLU_3140225_0_0_5"/>
<organism evidence="1 2">
    <name type="scientific">Roseicyclus elongatus DSM 19469</name>
    <dbReference type="NCBI Taxonomy" id="1294273"/>
    <lineage>
        <taxon>Bacteria</taxon>
        <taxon>Pseudomonadati</taxon>
        <taxon>Pseudomonadota</taxon>
        <taxon>Alphaproteobacteria</taxon>
        <taxon>Rhodobacterales</taxon>
        <taxon>Roseobacteraceae</taxon>
        <taxon>Roseicyclus</taxon>
    </lineage>
</organism>
<dbReference type="KEGG" id="red:roselon_00590"/>
<accession>W8SKJ0</accession>
<dbReference type="STRING" id="1294273.roselon_00590"/>
<dbReference type="AlphaFoldDB" id="W8SKJ0"/>
<name>W8SKJ0_9RHOB</name>
<reference evidence="1 2" key="1">
    <citation type="submission" date="2013-03" db="EMBL/GenBank/DDBJ databases">
        <authorList>
            <person name="Fiebig A."/>
            <person name="Goeker M."/>
            <person name="Klenk H.-P.P."/>
        </authorList>
    </citation>
    <scope>NUCLEOTIDE SEQUENCE [LARGE SCALE GENOMIC DNA]</scope>
    <source>
        <strain evidence="2">DSM 19469</strain>
    </source>
</reference>
<dbReference type="EMBL" id="CP004372">
    <property type="protein sequence ID" value="AHM03030.1"/>
    <property type="molecule type" value="Genomic_DNA"/>
</dbReference>
<gene>
    <name evidence="1" type="ORF">roselon_00590</name>
</gene>
<evidence type="ECO:0000313" key="2">
    <source>
        <dbReference type="Proteomes" id="UP000019593"/>
    </source>
</evidence>
<evidence type="ECO:0000313" key="1">
    <source>
        <dbReference type="EMBL" id="AHM03030.1"/>
    </source>
</evidence>
<keyword evidence="2" id="KW-1185">Reference proteome</keyword>
<sequence>MSNVQTGAAAPEDGFDRVISYTADELRCLDMEHVRIEDGVAYLPRRVQC</sequence>
<dbReference type="Proteomes" id="UP000019593">
    <property type="component" value="Chromosome"/>
</dbReference>
<proteinExistence type="predicted"/>